<evidence type="ECO:0000313" key="2">
    <source>
        <dbReference type="EMBL" id="THU81182.1"/>
    </source>
</evidence>
<evidence type="ECO:0000313" key="3">
    <source>
        <dbReference type="Proteomes" id="UP000297245"/>
    </source>
</evidence>
<accession>A0A4S8KYQ8</accession>
<feature type="compositionally biased region" description="Basic and acidic residues" evidence="1">
    <location>
        <begin position="12"/>
        <end position="33"/>
    </location>
</feature>
<dbReference type="EMBL" id="ML179832">
    <property type="protein sequence ID" value="THU81182.1"/>
    <property type="molecule type" value="Genomic_DNA"/>
</dbReference>
<dbReference type="AlphaFoldDB" id="A0A4S8KYQ8"/>
<name>A0A4S8KYQ8_DENBC</name>
<feature type="region of interest" description="Disordered" evidence="1">
    <location>
        <begin position="1"/>
        <end position="52"/>
    </location>
</feature>
<dbReference type="OrthoDB" id="3265734at2759"/>
<feature type="compositionally biased region" description="Polar residues" evidence="1">
    <location>
        <begin position="34"/>
        <end position="52"/>
    </location>
</feature>
<feature type="non-terminal residue" evidence="2">
    <location>
        <position position="52"/>
    </location>
</feature>
<dbReference type="Proteomes" id="UP000297245">
    <property type="component" value="Unassembled WGS sequence"/>
</dbReference>
<gene>
    <name evidence="2" type="ORF">K435DRAFT_785123</name>
</gene>
<proteinExistence type="predicted"/>
<reference evidence="2 3" key="1">
    <citation type="journal article" date="2019" name="Nat. Ecol. Evol.">
        <title>Megaphylogeny resolves global patterns of mushroom evolution.</title>
        <authorList>
            <person name="Varga T."/>
            <person name="Krizsan K."/>
            <person name="Foldi C."/>
            <person name="Dima B."/>
            <person name="Sanchez-Garcia M."/>
            <person name="Sanchez-Ramirez S."/>
            <person name="Szollosi G.J."/>
            <person name="Szarkandi J.G."/>
            <person name="Papp V."/>
            <person name="Albert L."/>
            <person name="Andreopoulos W."/>
            <person name="Angelini C."/>
            <person name="Antonin V."/>
            <person name="Barry K.W."/>
            <person name="Bougher N.L."/>
            <person name="Buchanan P."/>
            <person name="Buyck B."/>
            <person name="Bense V."/>
            <person name="Catcheside P."/>
            <person name="Chovatia M."/>
            <person name="Cooper J."/>
            <person name="Damon W."/>
            <person name="Desjardin D."/>
            <person name="Finy P."/>
            <person name="Geml J."/>
            <person name="Haridas S."/>
            <person name="Hughes K."/>
            <person name="Justo A."/>
            <person name="Karasinski D."/>
            <person name="Kautmanova I."/>
            <person name="Kiss B."/>
            <person name="Kocsube S."/>
            <person name="Kotiranta H."/>
            <person name="LaButti K.M."/>
            <person name="Lechner B.E."/>
            <person name="Liimatainen K."/>
            <person name="Lipzen A."/>
            <person name="Lukacs Z."/>
            <person name="Mihaltcheva S."/>
            <person name="Morgado L.N."/>
            <person name="Niskanen T."/>
            <person name="Noordeloos M.E."/>
            <person name="Ohm R.A."/>
            <person name="Ortiz-Santana B."/>
            <person name="Ovrebo C."/>
            <person name="Racz N."/>
            <person name="Riley R."/>
            <person name="Savchenko A."/>
            <person name="Shiryaev A."/>
            <person name="Soop K."/>
            <person name="Spirin V."/>
            <person name="Szebenyi C."/>
            <person name="Tomsovsky M."/>
            <person name="Tulloss R.E."/>
            <person name="Uehling J."/>
            <person name="Grigoriev I.V."/>
            <person name="Vagvolgyi C."/>
            <person name="Papp T."/>
            <person name="Martin F.M."/>
            <person name="Miettinen O."/>
            <person name="Hibbett D.S."/>
            <person name="Nagy L.G."/>
        </authorList>
    </citation>
    <scope>NUCLEOTIDE SEQUENCE [LARGE SCALE GENOMIC DNA]</scope>
    <source>
        <strain evidence="2 3">CBS 962.96</strain>
    </source>
</reference>
<sequence>MTSNEWNILDDTDPRINYEGDWREGGKKGEYQKTTHGAVNASGSSVSLNFSG</sequence>
<organism evidence="2 3">
    <name type="scientific">Dendrothele bispora (strain CBS 962.96)</name>
    <dbReference type="NCBI Taxonomy" id="1314807"/>
    <lineage>
        <taxon>Eukaryota</taxon>
        <taxon>Fungi</taxon>
        <taxon>Dikarya</taxon>
        <taxon>Basidiomycota</taxon>
        <taxon>Agaricomycotina</taxon>
        <taxon>Agaricomycetes</taxon>
        <taxon>Agaricomycetidae</taxon>
        <taxon>Agaricales</taxon>
        <taxon>Agaricales incertae sedis</taxon>
        <taxon>Dendrothele</taxon>
    </lineage>
</organism>
<protein>
    <submittedName>
        <fullName evidence="2">Uncharacterized protein</fullName>
    </submittedName>
</protein>
<evidence type="ECO:0000256" key="1">
    <source>
        <dbReference type="SAM" id="MobiDB-lite"/>
    </source>
</evidence>
<keyword evidence="3" id="KW-1185">Reference proteome</keyword>